<organism evidence="1 2">
    <name type="scientific">Catharanthus roseus</name>
    <name type="common">Madagascar periwinkle</name>
    <name type="synonym">Vinca rosea</name>
    <dbReference type="NCBI Taxonomy" id="4058"/>
    <lineage>
        <taxon>Eukaryota</taxon>
        <taxon>Viridiplantae</taxon>
        <taxon>Streptophyta</taxon>
        <taxon>Embryophyta</taxon>
        <taxon>Tracheophyta</taxon>
        <taxon>Spermatophyta</taxon>
        <taxon>Magnoliopsida</taxon>
        <taxon>eudicotyledons</taxon>
        <taxon>Gunneridae</taxon>
        <taxon>Pentapetalae</taxon>
        <taxon>asterids</taxon>
        <taxon>lamiids</taxon>
        <taxon>Gentianales</taxon>
        <taxon>Apocynaceae</taxon>
        <taxon>Rauvolfioideae</taxon>
        <taxon>Vinceae</taxon>
        <taxon>Catharanthinae</taxon>
        <taxon>Catharanthus</taxon>
    </lineage>
</organism>
<evidence type="ECO:0000313" key="1">
    <source>
        <dbReference type="EMBL" id="KAI5663496.1"/>
    </source>
</evidence>
<name>A0ACC0AVK2_CATRO</name>
<dbReference type="EMBL" id="CM044705">
    <property type="protein sequence ID" value="KAI5663496.1"/>
    <property type="molecule type" value="Genomic_DNA"/>
</dbReference>
<protein>
    <submittedName>
        <fullName evidence="1">Uncharacterized protein</fullName>
    </submittedName>
</protein>
<dbReference type="Proteomes" id="UP001060085">
    <property type="component" value="Linkage Group LG05"/>
</dbReference>
<gene>
    <name evidence="1" type="ORF">M9H77_22819</name>
</gene>
<proteinExistence type="predicted"/>
<keyword evidence="2" id="KW-1185">Reference proteome</keyword>
<sequence length="132" mass="14903">MRSHSGDENYSADRFTDHDAYCLGDDLCEEDEEGNVLSEGAKNGKDTSKTTGKRVRNQQGGNKGLDEDLIEEELYSIGEDGESDDTEGKKYRDRYFNFNAERNMQNPSFKLGMGFSNATEFRDAVRNHVISL</sequence>
<reference evidence="2" key="1">
    <citation type="journal article" date="2023" name="Nat. Plants">
        <title>Single-cell RNA sequencing provides a high-resolution roadmap for understanding the multicellular compartmentation of specialized metabolism.</title>
        <authorList>
            <person name="Sun S."/>
            <person name="Shen X."/>
            <person name="Li Y."/>
            <person name="Li Y."/>
            <person name="Wang S."/>
            <person name="Li R."/>
            <person name="Zhang H."/>
            <person name="Shen G."/>
            <person name="Guo B."/>
            <person name="Wei J."/>
            <person name="Xu J."/>
            <person name="St-Pierre B."/>
            <person name="Chen S."/>
            <person name="Sun C."/>
        </authorList>
    </citation>
    <scope>NUCLEOTIDE SEQUENCE [LARGE SCALE GENOMIC DNA]</scope>
</reference>
<comment type="caution">
    <text evidence="1">The sequence shown here is derived from an EMBL/GenBank/DDBJ whole genome shotgun (WGS) entry which is preliminary data.</text>
</comment>
<accession>A0ACC0AVK2</accession>
<evidence type="ECO:0000313" key="2">
    <source>
        <dbReference type="Proteomes" id="UP001060085"/>
    </source>
</evidence>